<comment type="caution">
    <text evidence="1">The sequence shown here is derived from an EMBL/GenBank/DDBJ whole genome shotgun (WGS) entry which is preliminary data.</text>
</comment>
<accession>X1M2N0</accession>
<dbReference type="EMBL" id="BARV01017638">
    <property type="protein sequence ID" value="GAI25598.1"/>
    <property type="molecule type" value="Genomic_DNA"/>
</dbReference>
<dbReference type="AlphaFoldDB" id="X1M2N0"/>
<evidence type="ECO:0000313" key="1">
    <source>
        <dbReference type="EMBL" id="GAI25598.1"/>
    </source>
</evidence>
<name>X1M2N0_9ZZZZ</name>
<reference evidence="1" key="1">
    <citation type="journal article" date="2014" name="Front. Microbiol.">
        <title>High frequency of phylogenetically diverse reductive dehalogenase-homologous genes in deep subseafloor sedimentary metagenomes.</title>
        <authorList>
            <person name="Kawai M."/>
            <person name="Futagami T."/>
            <person name="Toyoda A."/>
            <person name="Takaki Y."/>
            <person name="Nishi S."/>
            <person name="Hori S."/>
            <person name="Arai W."/>
            <person name="Tsubouchi T."/>
            <person name="Morono Y."/>
            <person name="Uchiyama I."/>
            <person name="Ito T."/>
            <person name="Fujiyama A."/>
            <person name="Inagaki F."/>
            <person name="Takami H."/>
        </authorList>
    </citation>
    <scope>NUCLEOTIDE SEQUENCE</scope>
    <source>
        <strain evidence="1">Expedition CK06-06</strain>
    </source>
</reference>
<organism evidence="1">
    <name type="scientific">marine sediment metagenome</name>
    <dbReference type="NCBI Taxonomy" id="412755"/>
    <lineage>
        <taxon>unclassified sequences</taxon>
        <taxon>metagenomes</taxon>
        <taxon>ecological metagenomes</taxon>
    </lineage>
</organism>
<gene>
    <name evidence="1" type="ORF">S06H3_30011</name>
</gene>
<proteinExistence type="predicted"/>
<sequence>MGMSIIDPYLIDPITIIKAGGAPTWGEPAGTTEVDVMGKIEYRTKLIRNLTGEQVVAGNIGAITSSVTILLSASIETDAYLGRALSHRDKLKFNSIEHVILEIETPKAFDDPHYEVHVA</sequence>
<protein>
    <submittedName>
        <fullName evidence="1">Uncharacterized protein</fullName>
    </submittedName>
</protein>